<dbReference type="AlphaFoldDB" id="A0AAJ1IDX4"/>
<organism evidence="1 2">
    <name type="scientific">Candidatus Thalassospirochaeta sargassi</name>
    <dbReference type="NCBI Taxonomy" id="3119039"/>
    <lineage>
        <taxon>Bacteria</taxon>
        <taxon>Pseudomonadati</taxon>
        <taxon>Spirochaetota</taxon>
        <taxon>Spirochaetia</taxon>
        <taxon>Spirochaetales</taxon>
        <taxon>Spirochaetaceae</taxon>
        <taxon>Candidatus Thalassospirochaeta</taxon>
    </lineage>
</organism>
<name>A0AAJ1IDX4_9SPIO</name>
<reference evidence="1 2" key="1">
    <citation type="submission" date="2022-12" db="EMBL/GenBank/DDBJ databases">
        <title>Metagenome assembled genome from gulf of manar.</title>
        <authorList>
            <person name="Kohli P."/>
            <person name="Pk S."/>
            <person name="Venkata Ramana C."/>
            <person name="Sasikala C."/>
        </authorList>
    </citation>
    <scope>NUCLEOTIDE SEQUENCE [LARGE SCALE GENOMIC DNA]</scope>
    <source>
        <strain evidence="1">JB008</strain>
    </source>
</reference>
<gene>
    <name evidence="1" type="ORF">PQJ61_12280</name>
</gene>
<sequence length="63" mass="7248">MKTYWISLENMGEGFSHHVTASDIEYTSVINGFIKFENLRTGGMRKEQFEEALNEFLATISID</sequence>
<dbReference type="Proteomes" id="UP001221217">
    <property type="component" value="Unassembled WGS sequence"/>
</dbReference>
<protein>
    <submittedName>
        <fullName evidence="1">Uncharacterized protein</fullName>
    </submittedName>
</protein>
<dbReference type="EMBL" id="JAQQAL010000028">
    <property type="protein sequence ID" value="MDC7227533.1"/>
    <property type="molecule type" value="Genomic_DNA"/>
</dbReference>
<comment type="caution">
    <text evidence="1">The sequence shown here is derived from an EMBL/GenBank/DDBJ whole genome shotgun (WGS) entry which is preliminary data.</text>
</comment>
<evidence type="ECO:0000313" key="1">
    <source>
        <dbReference type="EMBL" id="MDC7227533.1"/>
    </source>
</evidence>
<accession>A0AAJ1IDX4</accession>
<evidence type="ECO:0000313" key="2">
    <source>
        <dbReference type="Proteomes" id="UP001221217"/>
    </source>
</evidence>
<proteinExistence type="predicted"/>